<evidence type="ECO:0000313" key="2">
    <source>
        <dbReference type="Proteomes" id="UP001235760"/>
    </source>
</evidence>
<evidence type="ECO:0000313" key="1">
    <source>
        <dbReference type="EMBL" id="MDP4302374.1"/>
    </source>
</evidence>
<proteinExistence type="predicted"/>
<dbReference type="EMBL" id="JAUZEE010000011">
    <property type="protein sequence ID" value="MDP4302374.1"/>
    <property type="molecule type" value="Genomic_DNA"/>
</dbReference>
<dbReference type="SUPFAM" id="SSF158682">
    <property type="entry name" value="TerB-like"/>
    <property type="match status" value="1"/>
</dbReference>
<accession>A0ABT9G7B2</accession>
<name>A0ABT9G7B2_LEPDI</name>
<sequence length="137" mass="15098">MRAYPTNSPEAAARIVCLAMLADGDLTRPEIDVLEAVDLGQRLKLAPPDFYRVLEHLLDDLSVGQPGTDLDAITIDDLTIARLMSDVDDPALRRSVIELCRDVIESDAWISDGEALLLNAAVSHWGLQRAMFERRAA</sequence>
<protein>
    <submittedName>
        <fullName evidence="1">TerB family tellurite resistance protein</fullName>
    </submittedName>
</protein>
<reference evidence="1 2" key="1">
    <citation type="submission" date="2023-08" db="EMBL/GenBank/DDBJ databases">
        <authorList>
            <person name="Roldan D.M."/>
            <person name="Menes R.J."/>
        </authorList>
    </citation>
    <scope>NUCLEOTIDE SEQUENCE [LARGE SCALE GENOMIC DNA]</scope>
    <source>
        <strain evidence="1 2">CCM 2812</strain>
    </source>
</reference>
<dbReference type="Proteomes" id="UP001235760">
    <property type="component" value="Unassembled WGS sequence"/>
</dbReference>
<comment type="caution">
    <text evidence="1">The sequence shown here is derived from an EMBL/GenBank/DDBJ whole genome shotgun (WGS) entry which is preliminary data.</text>
</comment>
<organism evidence="1 2">
    <name type="scientific">Leptothrix discophora</name>
    <dbReference type="NCBI Taxonomy" id="89"/>
    <lineage>
        <taxon>Bacteria</taxon>
        <taxon>Pseudomonadati</taxon>
        <taxon>Pseudomonadota</taxon>
        <taxon>Betaproteobacteria</taxon>
        <taxon>Burkholderiales</taxon>
        <taxon>Sphaerotilaceae</taxon>
        <taxon>Leptothrix</taxon>
    </lineage>
</organism>
<gene>
    <name evidence="1" type="ORF">Q8X39_17185</name>
</gene>
<dbReference type="InterPro" id="IPR029024">
    <property type="entry name" value="TerB-like"/>
</dbReference>
<dbReference type="Gene3D" id="1.10.3680.10">
    <property type="entry name" value="TerB-like"/>
    <property type="match status" value="1"/>
</dbReference>
<dbReference type="RefSeq" id="WP_305750915.1">
    <property type="nucleotide sequence ID" value="NZ_JAUZEE010000011.1"/>
</dbReference>
<keyword evidence="2" id="KW-1185">Reference proteome</keyword>